<dbReference type="Proteomes" id="UP000718793">
    <property type="component" value="Unassembled WGS sequence"/>
</dbReference>
<keyword evidence="3" id="KW-1185">Reference proteome</keyword>
<name>A0ABS6DRA2_9MOLU</name>
<keyword evidence="1" id="KW-0732">Signal</keyword>
<feature type="signal peptide" evidence="1">
    <location>
        <begin position="1"/>
        <end position="19"/>
    </location>
</feature>
<accession>A0ABS6DRA2</accession>
<evidence type="ECO:0000313" key="2">
    <source>
        <dbReference type="EMBL" id="MBU4692306.1"/>
    </source>
</evidence>
<evidence type="ECO:0000313" key="3">
    <source>
        <dbReference type="Proteomes" id="UP000718793"/>
    </source>
</evidence>
<evidence type="ECO:0000256" key="1">
    <source>
        <dbReference type="SAM" id="SignalP"/>
    </source>
</evidence>
<reference evidence="2" key="1">
    <citation type="submission" date="2021-06" db="EMBL/GenBank/DDBJ databases">
        <title>Novel Mycoplasma species detected in California sea lions (Zalophus californianus) from the USA.</title>
        <authorList>
            <person name="Volokhov D.V."/>
            <person name="Furtak V.A."/>
            <person name="Zagorodnyaya T.A."/>
        </authorList>
    </citation>
    <scope>NUCLEOTIDE SEQUENCE [LARGE SCALE GENOMIC DNA]</scope>
    <source>
        <strain evidence="2">CSL 5346</strain>
    </source>
</reference>
<dbReference type="RefSeq" id="WP_216488761.1">
    <property type="nucleotide sequence ID" value="NZ_JAHMHH010000001.1"/>
</dbReference>
<protein>
    <recommendedName>
        <fullName evidence="4">Variable surface lipoprotein</fullName>
    </recommendedName>
</protein>
<feature type="chain" id="PRO_5046622260" description="Variable surface lipoprotein" evidence="1">
    <location>
        <begin position="20"/>
        <end position="184"/>
    </location>
</feature>
<organism evidence="2 3">
    <name type="scientific">Mycoplasma zalophi</name>
    <dbReference type="NCBI Taxonomy" id="191287"/>
    <lineage>
        <taxon>Bacteria</taxon>
        <taxon>Bacillati</taxon>
        <taxon>Mycoplasmatota</taxon>
        <taxon>Mollicutes</taxon>
        <taxon>Mycoplasmataceae</taxon>
        <taxon>Mycoplasma</taxon>
    </lineage>
</organism>
<dbReference type="EMBL" id="JAHMHH010000001">
    <property type="protein sequence ID" value="MBU4692306.1"/>
    <property type="molecule type" value="Genomic_DNA"/>
</dbReference>
<sequence>MLKKKFLLCAVVLSSIASVSLVTISCNNEKKTSEPVVNKNIINNDDVNRDEGLIGEELVQRVAEVKTNSTLTMSKEARQEYESLSVIQKDKYIHNLWQKIREWFADYKIKGQEHYSFTPLTLQNSEFQKKLNVYIPNLEYFVGNHNVFCYFAFSEEKRDIYFYYKIKCLDGRQTEGSGEIFLNS</sequence>
<comment type="caution">
    <text evidence="2">The sequence shown here is derived from an EMBL/GenBank/DDBJ whole genome shotgun (WGS) entry which is preliminary data.</text>
</comment>
<dbReference type="PROSITE" id="PS51257">
    <property type="entry name" value="PROKAR_LIPOPROTEIN"/>
    <property type="match status" value="1"/>
</dbReference>
<evidence type="ECO:0008006" key="4">
    <source>
        <dbReference type="Google" id="ProtNLM"/>
    </source>
</evidence>
<gene>
    <name evidence="2" type="ORF">KQ875_01685</name>
</gene>
<proteinExistence type="predicted"/>